<dbReference type="EMBL" id="MVGT01001547">
    <property type="protein sequence ID" value="OVA11741.1"/>
    <property type="molecule type" value="Genomic_DNA"/>
</dbReference>
<dbReference type="Gene3D" id="6.10.140.1230">
    <property type="match status" value="1"/>
</dbReference>
<proteinExistence type="predicted"/>
<dbReference type="GO" id="GO:0007034">
    <property type="term" value="P:vacuolar transport"/>
    <property type="evidence" value="ECO:0007669"/>
    <property type="project" value="InterPro"/>
</dbReference>
<comment type="caution">
    <text evidence="1">The sequence shown here is derived from an EMBL/GenBank/DDBJ whole genome shotgun (WGS) entry which is preliminary data.</text>
</comment>
<dbReference type="InterPro" id="IPR005024">
    <property type="entry name" value="Snf7_fam"/>
</dbReference>
<dbReference type="AlphaFoldDB" id="A0A200QMU5"/>
<reference evidence="1 2" key="1">
    <citation type="journal article" date="2017" name="Mol. Plant">
        <title>The Genome of Medicinal Plant Macleaya cordata Provides New Insights into Benzylisoquinoline Alkaloids Metabolism.</title>
        <authorList>
            <person name="Liu X."/>
            <person name="Liu Y."/>
            <person name="Huang P."/>
            <person name="Ma Y."/>
            <person name="Qing Z."/>
            <person name="Tang Q."/>
            <person name="Cao H."/>
            <person name="Cheng P."/>
            <person name="Zheng Y."/>
            <person name="Yuan Z."/>
            <person name="Zhou Y."/>
            <person name="Liu J."/>
            <person name="Tang Z."/>
            <person name="Zhuo Y."/>
            <person name="Zhang Y."/>
            <person name="Yu L."/>
            <person name="Huang J."/>
            <person name="Yang P."/>
            <person name="Peng Q."/>
            <person name="Zhang J."/>
            <person name="Jiang W."/>
            <person name="Zhang Z."/>
            <person name="Lin K."/>
            <person name="Ro D.K."/>
            <person name="Chen X."/>
            <person name="Xiong X."/>
            <person name="Shang Y."/>
            <person name="Huang S."/>
            <person name="Zeng J."/>
        </authorList>
    </citation>
    <scope>NUCLEOTIDE SEQUENCE [LARGE SCALE GENOMIC DNA]</scope>
    <source>
        <strain evidence="2">cv. BLH2017</strain>
        <tissue evidence="1">Root</tissue>
    </source>
</reference>
<dbReference type="Proteomes" id="UP000195402">
    <property type="component" value="Unassembled WGS sequence"/>
</dbReference>
<protein>
    <submittedName>
        <fullName evidence="1">Snf7</fullName>
    </submittedName>
</protein>
<sequence length="185" mass="20889">MGNCSVKVKNNQTTELKSISKSLKHLAHEREKEEKPEKLKIKQAIEKGNMKQARIHAKNMIRMKTEVMTYGRISSRLDSMIDNLDDEPALSNSVPEIVEAIDSSLATGNLKKMLETMDRIEKQFFGNKEEAVVEEKSTKNSADADTCTSVVVPKEDQINSLIQEVADEYKLKISWADDQAIPIDH</sequence>
<evidence type="ECO:0000313" key="1">
    <source>
        <dbReference type="EMBL" id="OVA11741.1"/>
    </source>
</evidence>
<keyword evidence="2" id="KW-1185">Reference proteome</keyword>
<dbReference type="OMA" id="FNIFACW"/>
<dbReference type="STRING" id="56857.A0A200QMU5"/>
<dbReference type="OrthoDB" id="1888836at2759"/>
<organism evidence="1 2">
    <name type="scientific">Macleaya cordata</name>
    <name type="common">Five-seeded plume-poppy</name>
    <name type="synonym">Bocconia cordata</name>
    <dbReference type="NCBI Taxonomy" id="56857"/>
    <lineage>
        <taxon>Eukaryota</taxon>
        <taxon>Viridiplantae</taxon>
        <taxon>Streptophyta</taxon>
        <taxon>Embryophyta</taxon>
        <taxon>Tracheophyta</taxon>
        <taxon>Spermatophyta</taxon>
        <taxon>Magnoliopsida</taxon>
        <taxon>Ranunculales</taxon>
        <taxon>Papaveraceae</taxon>
        <taxon>Papaveroideae</taxon>
        <taxon>Macleaya</taxon>
    </lineage>
</organism>
<dbReference type="InParanoid" id="A0A200QMU5"/>
<evidence type="ECO:0000313" key="2">
    <source>
        <dbReference type="Proteomes" id="UP000195402"/>
    </source>
</evidence>
<accession>A0A200QMU5</accession>
<dbReference type="PANTHER" id="PTHR10476">
    <property type="entry name" value="CHARGED MULTIVESICULAR BODY PROTEIN"/>
    <property type="match status" value="1"/>
</dbReference>
<name>A0A200QMU5_MACCD</name>
<gene>
    <name evidence="1" type="ORF">BVC80_41g31</name>
</gene>